<comment type="caution">
    <text evidence="2">The sequence shown here is derived from an EMBL/GenBank/DDBJ whole genome shotgun (WGS) entry which is preliminary data.</text>
</comment>
<dbReference type="GO" id="GO:0006796">
    <property type="term" value="P:phosphate-containing compound metabolic process"/>
    <property type="evidence" value="ECO:0007669"/>
    <property type="project" value="UniProtKB-ARBA"/>
</dbReference>
<keyword evidence="1" id="KW-0378">Hydrolase</keyword>
<dbReference type="Proteomes" id="UP000215914">
    <property type="component" value="Unassembled WGS sequence"/>
</dbReference>
<proteinExistence type="predicted"/>
<sequence>MYFFMLINIGVGFGINIKKLQLIHEPNGPTPYSQFEHSSIAATVKKFFNLESDFLTKRDEWAGTFESYFNLRSTPREDCPEQLPEIKVSLRPRGPIEDMKLTEFQVKLIQLAFQLNGDHILNTYPNIEKNMRVGEAHCYARDACRRFLEAGRAALRAGANESTIVTMRPTLSSRSSQR</sequence>
<name>A0A9K3DM00_HELAN</name>
<dbReference type="InterPro" id="IPR017850">
    <property type="entry name" value="Alkaline_phosphatase_core_sf"/>
</dbReference>
<dbReference type="AlphaFoldDB" id="A0A9K3DM00"/>
<dbReference type="GO" id="GO:0042578">
    <property type="term" value="F:phosphoric ester hydrolase activity"/>
    <property type="evidence" value="ECO:0007669"/>
    <property type="project" value="UniProtKB-ARBA"/>
</dbReference>
<dbReference type="InterPro" id="IPR007312">
    <property type="entry name" value="Phosphoesterase"/>
</dbReference>
<evidence type="ECO:0000256" key="1">
    <source>
        <dbReference type="ARBA" id="ARBA00022801"/>
    </source>
</evidence>
<evidence type="ECO:0000313" key="2">
    <source>
        <dbReference type="EMBL" id="KAF5756456.1"/>
    </source>
</evidence>
<reference evidence="2" key="1">
    <citation type="journal article" date="2017" name="Nature">
        <title>The sunflower genome provides insights into oil metabolism, flowering and Asterid evolution.</title>
        <authorList>
            <person name="Badouin H."/>
            <person name="Gouzy J."/>
            <person name="Grassa C.J."/>
            <person name="Murat F."/>
            <person name="Staton S.E."/>
            <person name="Cottret L."/>
            <person name="Lelandais-Briere C."/>
            <person name="Owens G.L."/>
            <person name="Carrere S."/>
            <person name="Mayjonade B."/>
            <person name="Legrand L."/>
            <person name="Gill N."/>
            <person name="Kane N.C."/>
            <person name="Bowers J.E."/>
            <person name="Hubner S."/>
            <person name="Bellec A."/>
            <person name="Berard A."/>
            <person name="Berges H."/>
            <person name="Blanchet N."/>
            <person name="Boniface M.C."/>
            <person name="Brunel D."/>
            <person name="Catrice O."/>
            <person name="Chaidir N."/>
            <person name="Claudel C."/>
            <person name="Donnadieu C."/>
            <person name="Faraut T."/>
            <person name="Fievet G."/>
            <person name="Helmstetter N."/>
            <person name="King M."/>
            <person name="Knapp S.J."/>
            <person name="Lai Z."/>
            <person name="Le Paslier M.C."/>
            <person name="Lippi Y."/>
            <person name="Lorenzon L."/>
            <person name="Mandel J.R."/>
            <person name="Marage G."/>
            <person name="Marchand G."/>
            <person name="Marquand E."/>
            <person name="Bret-Mestries E."/>
            <person name="Morien E."/>
            <person name="Nambeesan S."/>
            <person name="Nguyen T."/>
            <person name="Pegot-Espagnet P."/>
            <person name="Pouilly N."/>
            <person name="Raftis F."/>
            <person name="Sallet E."/>
            <person name="Schiex T."/>
            <person name="Thomas J."/>
            <person name="Vandecasteele C."/>
            <person name="Vares D."/>
            <person name="Vear F."/>
            <person name="Vautrin S."/>
            <person name="Crespi M."/>
            <person name="Mangin B."/>
            <person name="Burke J.M."/>
            <person name="Salse J."/>
            <person name="Munos S."/>
            <person name="Vincourt P."/>
            <person name="Rieseberg L.H."/>
            <person name="Langlade N.B."/>
        </authorList>
    </citation>
    <scope>NUCLEOTIDE SEQUENCE</scope>
    <source>
        <tissue evidence="2">Leaves</tissue>
    </source>
</reference>
<dbReference type="EMBL" id="MNCJ02000332">
    <property type="protein sequence ID" value="KAF5756456.1"/>
    <property type="molecule type" value="Genomic_DNA"/>
</dbReference>
<accession>A0A9K3DM00</accession>
<gene>
    <name evidence="2" type="ORF">HanXRQr2_Chr17g0814871</name>
</gene>
<dbReference type="Gramene" id="mRNA:HanXRQr2_Chr17g0814871">
    <property type="protein sequence ID" value="mRNA:HanXRQr2_Chr17g0814871"/>
    <property type="gene ID" value="HanXRQr2_Chr17g0814871"/>
</dbReference>
<reference evidence="2" key="2">
    <citation type="submission" date="2020-06" db="EMBL/GenBank/DDBJ databases">
        <title>Helianthus annuus Genome sequencing and assembly Release 2.</title>
        <authorList>
            <person name="Gouzy J."/>
            <person name="Langlade N."/>
            <person name="Munos S."/>
        </authorList>
    </citation>
    <scope>NUCLEOTIDE SEQUENCE</scope>
    <source>
        <tissue evidence="2">Leaves</tissue>
    </source>
</reference>
<dbReference type="PANTHER" id="PTHR31956:SF1">
    <property type="entry name" value="NON-SPECIFIC PHOSPHOLIPASE C1"/>
    <property type="match status" value="1"/>
</dbReference>
<keyword evidence="3" id="KW-1185">Reference proteome</keyword>
<dbReference type="Gene3D" id="3.40.720.10">
    <property type="entry name" value="Alkaline Phosphatase, subunit A"/>
    <property type="match status" value="1"/>
</dbReference>
<protein>
    <submittedName>
        <fullName evidence="2">Phosphoesterase</fullName>
    </submittedName>
</protein>
<dbReference type="PANTHER" id="PTHR31956">
    <property type="entry name" value="NON-SPECIFIC PHOSPHOLIPASE C4-RELATED"/>
    <property type="match status" value="1"/>
</dbReference>
<evidence type="ECO:0000313" key="3">
    <source>
        <dbReference type="Proteomes" id="UP000215914"/>
    </source>
</evidence>
<organism evidence="2 3">
    <name type="scientific">Helianthus annuus</name>
    <name type="common">Common sunflower</name>
    <dbReference type="NCBI Taxonomy" id="4232"/>
    <lineage>
        <taxon>Eukaryota</taxon>
        <taxon>Viridiplantae</taxon>
        <taxon>Streptophyta</taxon>
        <taxon>Embryophyta</taxon>
        <taxon>Tracheophyta</taxon>
        <taxon>Spermatophyta</taxon>
        <taxon>Magnoliopsida</taxon>
        <taxon>eudicotyledons</taxon>
        <taxon>Gunneridae</taxon>
        <taxon>Pentapetalae</taxon>
        <taxon>asterids</taxon>
        <taxon>campanulids</taxon>
        <taxon>Asterales</taxon>
        <taxon>Asteraceae</taxon>
        <taxon>Asteroideae</taxon>
        <taxon>Heliantheae alliance</taxon>
        <taxon>Heliantheae</taxon>
        <taxon>Helianthus</taxon>
    </lineage>
</organism>